<feature type="transmembrane region" description="Helical" evidence="1">
    <location>
        <begin position="40"/>
        <end position="56"/>
    </location>
</feature>
<evidence type="ECO:0000256" key="1">
    <source>
        <dbReference type="SAM" id="Phobius"/>
    </source>
</evidence>
<organism evidence="3">
    <name type="scientific">Apis mellifera</name>
    <name type="common">Honeybee</name>
    <dbReference type="NCBI Taxonomy" id="7460"/>
    <lineage>
        <taxon>Eukaryota</taxon>
        <taxon>Metazoa</taxon>
        <taxon>Ecdysozoa</taxon>
        <taxon>Arthropoda</taxon>
        <taxon>Hexapoda</taxon>
        <taxon>Insecta</taxon>
        <taxon>Pterygota</taxon>
        <taxon>Neoptera</taxon>
        <taxon>Endopterygota</taxon>
        <taxon>Hymenoptera</taxon>
        <taxon>Apocrita</taxon>
        <taxon>Aculeata</taxon>
        <taxon>Apoidea</taxon>
        <taxon>Anthophila</taxon>
        <taxon>Apidae</taxon>
        <taxon>Apis</taxon>
    </lineage>
</organism>
<dbReference type="EnsemblMetazoa" id="XM_026441903">
    <property type="protein sequence ID" value="XP_026297688"/>
    <property type="gene ID" value="LOC724313"/>
</dbReference>
<keyword evidence="1" id="KW-0472">Membrane</keyword>
<gene>
    <name evidence="5" type="primary">LOC724313</name>
</gene>
<evidence type="ECO:0000313" key="5">
    <source>
        <dbReference type="RefSeq" id="XP_026297688.1"/>
    </source>
</evidence>
<reference evidence="3" key="1">
    <citation type="submission" date="2021-01" db="UniProtKB">
        <authorList>
            <consortium name="EnsemblMetazoa"/>
        </authorList>
    </citation>
    <scope>IDENTIFICATION</scope>
    <source>
        <strain evidence="3">DH4</strain>
    </source>
</reference>
<keyword evidence="1" id="KW-1133">Transmembrane helix</keyword>
<dbReference type="KEGG" id="ame:724313"/>
<evidence type="ECO:0000256" key="2">
    <source>
        <dbReference type="SAM" id="SignalP"/>
    </source>
</evidence>
<keyword evidence="1" id="KW-0812">Transmembrane</keyword>
<keyword evidence="2" id="KW-0732">Signal</keyword>
<evidence type="ECO:0000313" key="4">
    <source>
        <dbReference type="Proteomes" id="UP000005203"/>
    </source>
</evidence>
<keyword evidence="4" id="KW-1185">Reference proteome</keyword>
<sequence length="361" mass="42132">MKLLAVLCALMIRCAASKSWNNDSYSEEFFVFNWFGYLKRLSLIILMLSGIILYYIPESRPHARRICYMLIDFTANGLKSALSARESEYLYEKIKSKYDRIRYEHSLASQKCIAPEIQDENEHIHRPHKSISKKSKVYLADDMMGNKERVRKKHKDRITLSKSRHLRSSMKDISMGDCAEISKPIYFYPEKLDDFQKYVKTSLSGLKRDKNLENYTLLISGNPQQMALFDQKFDKEDMVIVQDPYMKVEYKECGTSTDKLSAKVEASSSEQEGPTRDLNENDMETYIKEIEFNSIPENTGSRYSMNKLLYQTSQCQCEQDCCRPNEYSFGSLNNKTAMSTQYLSEVKEKKKVRGNKRNNCY</sequence>
<protein>
    <submittedName>
        <fullName evidence="5">Uncharacterized protein LOC724313</fullName>
    </submittedName>
</protein>
<dbReference type="RefSeq" id="XP_026297688.1">
    <property type="nucleotide sequence ID" value="XM_026441903.1"/>
</dbReference>
<proteinExistence type="predicted"/>
<reference evidence="5" key="2">
    <citation type="submission" date="2025-04" db="UniProtKB">
        <authorList>
            <consortium name="RefSeq"/>
        </authorList>
    </citation>
    <scope>IDENTIFICATION</scope>
    <source>
        <strain evidence="5">DH4</strain>
        <tissue evidence="5">Whole body</tissue>
    </source>
</reference>
<accession>A0A7M7MLB0</accession>
<name>A0A7M7MLB0_APIME</name>
<dbReference type="AlphaFoldDB" id="A0A7M7MLB0"/>
<accession>A0A8B8H281</accession>
<feature type="chain" id="PRO_5044660471" evidence="2">
    <location>
        <begin position="18"/>
        <end position="361"/>
    </location>
</feature>
<evidence type="ECO:0000313" key="3">
    <source>
        <dbReference type="EnsemblMetazoa" id="XP_026297688"/>
    </source>
</evidence>
<feature type="signal peptide" evidence="2">
    <location>
        <begin position="1"/>
        <end position="17"/>
    </location>
</feature>
<dbReference type="OrthoDB" id="7551604at2759"/>
<dbReference type="Proteomes" id="UP000005203">
    <property type="component" value="Linkage group LG7"/>
</dbReference>
<dbReference type="GeneID" id="724313"/>